<protein>
    <submittedName>
        <fullName evidence="2">Penicillin-binding protein PbpX</fullName>
    </submittedName>
</protein>
<keyword evidence="3" id="KW-1185">Reference proteome</keyword>
<evidence type="ECO:0000259" key="1">
    <source>
        <dbReference type="Pfam" id="PF00144"/>
    </source>
</evidence>
<accession>A0A517MGZ2</accession>
<dbReference type="SUPFAM" id="SSF56601">
    <property type="entry name" value="beta-lactamase/transpeptidase-like"/>
    <property type="match status" value="1"/>
</dbReference>
<dbReference type="Proteomes" id="UP000320672">
    <property type="component" value="Chromosome"/>
</dbReference>
<evidence type="ECO:0000313" key="2">
    <source>
        <dbReference type="EMBL" id="QDS94047.1"/>
    </source>
</evidence>
<dbReference type="PANTHER" id="PTHR46825:SF9">
    <property type="entry name" value="BETA-LACTAMASE-RELATED DOMAIN-CONTAINING PROTEIN"/>
    <property type="match status" value="1"/>
</dbReference>
<dbReference type="Pfam" id="PF00144">
    <property type="entry name" value="Beta-lactamase"/>
    <property type="match status" value="1"/>
</dbReference>
<dbReference type="RefSeq" id="WP_145352099.1">
    <property type="nucleotide sequence ID" value="NZ_CP036262.1"/>
</dbReference>
<dbReference type="InterPro" id="IPR012338">
    <property type="entry name" value="Beta-lactam/transpept-like"/>
</dbReference>
<feature type="domain" description="Beta-lactamase-related" evidence="1">
    <location>
        <begin position="64"/>
        <end position="396"/>
    </location>
</feature>
<evidence type="ECO:0000313" key="3">
    <source>
        <dbReference type="Proteomes" id="UP000320672"/>
    </source>
</evidence>
<dbReference type="KEGG" id="rml:FF011L_28240"/>
<proteinExistence type="predicted"/>
<dbReference type="Gene3D" id="3.40.710.10">
    <property type="entry name" value="DD-peptidase/beta-lactamase superfamily"/>
    <property type="match status" value="1"/>
</dbReference>
<dbReference type="InterPro" id="IPR050491">
    <property type="entry name" value="AmpC-like"/>
</dbReference>
<dbReference type="AlphaFoldDB" id="A0A517MGZ2"/>
<sequence length="427" mass="47102">MNSKTPSSIRFPRRSAHAAIMGGLALGSMRSLSATPAKRGTQERSEAGLGAADLDNAILPWMLKNQVHGASVAVARRGQLVHARGYGWTDRQAQKVVQPHHLFRIASISKPLTAVAVLQLVEQGIVSLKDPIVKYLPLQPKDPRFEKITVLHLLQHSGGFDRSSRFDPMFHDTQIAETLDVPLPVYQSDIIRFMADQPLDFGPGTRHAYSNFGYTLLGEMIQVVSRKSYQGQVQSAVLDPLGVQRMQLGKTAKNLAHTDEVSYVPDNDKRFPSVLEASRPMVPGPYGRFHLEPMAAHGGWLATAVDLVRFATAIQGFTAQPLLQDSSQQTLRKRPDFTKPTASSYYGCGVSVRPVGTGKYNVWHNGALNGTNSLWVMRHDGFAWAILFSQRSNQDGKSLVGQIDGPMHRFVDQVTDWPSPSPFEAFL</sequence>
<gene>
    <name evidence="2" type="primary">pbpX</name>
    <name evidence="2" type="ORF">FF011L_28240</name>
</gene>
<dbReference type="EMBL" id="CP036262">
    <property type="protein sequence ID" value="QDS94047.1"/>
    <property type="molecule type" value="Genomic_DNA"/>
</dbReference>
<dbReference type="InterPro" id="IPR001466">
    <property type="entry name" value="Beta-lactam-related"/>
</dbReference>
<name>A0A517MGZ2_9BACT</name>
<reference evidence="2 3" key="1">
    <citation type="submission" date="2019-02" db="EMBL/GenBank/DDBJ databases">
        <title>Deep-cultivation of Planctomycetes and their phenomic and genomic characterization uncovers novel biology.</title>
        <authorList>
            <person name="Wiegand S."/>
            <person name="Jogler M."/>
            <person name="Boedeker C."/>
            <person name="Pinto D."/>
            <person name="Vollmers J."/>
            <person name="Rivas-Marin E."/>
            <person name="Kohn T."/>
            <person name="Peeters S.H."/>
            <person name="Heuer A."/>
            <person name="Rast P."/>
            <person name="Oberbeckmann S."/>
            <person name="Bunk B."/>
            <person name="Jeske O."/>
            <person name="Meyerdierks A."/>
            <person name="Storesund J.E."/>
            <person name="Kallscheuer N."/>
            <person name="Luecker S."/>
            <person name="Lage O.M."/>
            <person name="Pohl T."/>
            <person name="Merkel B.J."/>
            <person name="Hornburger P."/>
            <person name="Mueller R.-W."/>
            <person name="Bruemmer F."/>
            <person name="Labrenz M."/>
            <person name="Spormann A.M."/>
            <person name="Op den Camp H."/>
            <person name="Overmann J."/>
            <person name="Amann R."/>
            <person name="Jetten M.S.M."/>
            <person name="Mascher T."/>
            <person name="Medema M.H."/>
            <person name="Devos D.P."/>
            <person name="Kaster A.-K."/>
            <person name="Ovreas L."/>
            <person name="Rohde M."/>
            <person name="Galperin M.Y."/>
            <person name="Jogler C."/>
        </authorList>
    </citation>
    <scope>NUCLEOTIDE SEQUENCE [LARGE SCALE GENOMIC DNA]</scope>
    <source>
        <strain evidence="2 3">FF011L</strain>
    </source>
</reference>
<organism evidence="2 3">
    <name type="scientific">Roseimaritima multifibrata</name>
    <dbReference type="NCBI Taxonomy" id="1930274"/>
    <lineage>
        <taxon>Bacteria</taxon>
        <taxon>Pseudomonadati</taxon>
        <taxon>Planctomycetota</taxon>
        <taxon>Planctomycetia</taxon>
        <taxon>Pirellulales</taxon>
        <taxon>Pirellulaceae</taxon>
        <taxon>Roseimaritima</taxon>
    </lineage>
</organism>
<dbReference type="OrthoDB" id="9797709at2"/>
<dbReference type="PANTHER" id="PTHR46825">
    <property type="entry name" value="D-ALANYL-D-ALANINE-CARBOXYPEPTIDASE/ENDOPEPTIDASE AMPH"/>
    <property type="match status" value="1"/>
</dbReference>